<evidence type="ECO:0000313" key="2">
    <source>
        <dbReference type="Proteomes" id="UP001057402"/>
    </source>
</evidence>
<comment type="caution">
    <text evidence="1">The sequence shown here is derived from an EMBL/GenBank/DDBJ whole genome shotgun (WGS) entry which is preliminary data.</text>
</comment>
<reference evidence="2" key="1">
    <citation type="journal article" date="2023" name="Front. Plant Sci.">
        <title>Chromosomal-level genome assembly of Melastoma candidum provides insights into trichome evolution.</title>
        <authorList>
            <person name="Zhong Y."/>
            <person name="Wu W."/>
            <person name="Sun C."/>
            <person name="Zou P."/>
            <person name="Liu Y."/>
            <person name="Dai S."/>
            <person name="Zhou R."/>
        </authorList>
    </citation>
    <scope>NUCLEOTIDE SEQUENCE [LARGE SCALE GENOMIC DNA]</scope>
</reference>
<sequence length="656" mass="72710">MVPIYFPLRWESTGDQWWYASPIDWAAANGHYDLVRELLKIDNNHLIKLTSLRRIRRLETVWDEDDDVNFHDVAMCRAQVARELFIECETKKGKNSLLKAGYGGWLLYTAASAGDLGFVRELLERDSLLVFGEGEYGVTDVLYASARSKSSEVFRMILDFAASPRLTTGKGGELEEHIGEIPMAYRWEVMNRAAHAAARGGNLEMLKEILGDGCCSDDVWAYRDVVGSSILHAAASKGQVEVVKYLVGSFGMIDGVDNQGNTALHTAAYKGQLAVVKALVTASPQSILRRNNTGETLLHMAVSGFEAPAFKRLDRQMELMRQLIQGHIINVEEIVNVQNDRGRTALHVAIVGNVHLELIQLLMTVRGINVNLRDRDEMTPLDLIKRRPSSASSDILIRRLISAGAVFGAGDFTRQVIASQLKMRGNTSSPGTSFKIADSEIFLHTGIENALDPNLLANVGKLPSSFDSAAENEPSIIGKKPGTSATSTAQQLRKVLLWPHKRKKSKEDMPVPVPLRQRFSDNPSSICTHNKRTLSVRTNATSPSSRKKLRQGLVQGMPLLNLPRHTHSSSFSRTSISSLLSIDKPEEILVGHDAFRSAMPPPDPESFEDDTPSLQTRRASFRRRYFCFGGSSLLARKPTSRKHNDQTFNLTIPSVA</sequence>
<protein>
    <submittedName>
        <fullName evidence="1">Uncharacterized protein</fullName>
    </submittedName>
</protein>
<evidence type="ECO:0000313" key="1">
    <source>
        <dbReference type="EMBL" id="KAI4387710.1"/>
    </source>
</evidence>
<dbReference type="EMBL" id="CM042880">
    <property type="protein sequence ID" value="KAI4387710.1"/>
    <property type="molecule type" value="Genomic_DNA"/>
</dbReference>
<proteinExistence type="predicted"/>
<gene>
    <name evidence="1" type="ORF">MLD38_000122</name>
</gene>
<dbReference type="Proteomes" id="UP001057402">
    <property type="component" value="Chromosome 1"/>
</dbReference>
<name>A0ACB9S9Y4_9MYRT</name>
<keyword evidence="2" id="KW-1185">Reference proteome</keyword>
<organism evidence="1 2">
    <name type="scientific">Melastoma candidum</name>
    <dbReference type="NCBI Taxonomy" id="119954"/>
    <lineage>
        <taxon>Eukaryota</taxon>
        <taxon>Viridiplantae</taxon>
        <taxon>Streptophyta</taxon>
        <taxon>Embryophyta</taxon>
        <taxon>Tracheophyta</taxon>
        <taxon>Spermatophyta</taxon>
        <taxon>Magnoliopsida</taxon>
        <taxon>eudicotyledons</taxon>
        <taxon>Gunneridae</taxon>
        <taxon>Pentapetalae</taxon>
        <taxon>rosids</taxon>
        <taxon>malvids</taxon>
        <taxon>Myrtales</taxon>
        <taxon>Melastomataceae</taxon>
        <taxon>Melastomatoideae</taxon>
        <taxon>Melastomateae</taxon>
        <taxon>Melastoma</taxon>
    </lineage>
</organism>
<accession>A0ACB9S9Y4</accession>